<dbReference type="GO" id="GO:0006281">
    <property type="term" value="P:DNA repair"/>
    <property type="evidence" value="ECO:0007669"/>
    <property type="project" value="UniProtKB-UniRule"/>
</dbReference>
<dbReference type="SUPFAM" id="SSF46929">
    <property type="entry name" value="DNA helicase RuvA subunit, C-terminal domain"/>
    <property type="match status" value="1"/>
</dbReference>
<keyword evidence="4 6" id="KW-0233">DNA recombination</keyword>
<dbReference type="Pfam" id="PF07499">
    <property type="entry name" value="RuvA_C"/>
    <property type="match status" value="1"/>
</dbReference>
<comment type="domain">
    <text evidence="6">Has three domains with a flexible linker between the domains II and III and assumes an 'L' shape. Domain III is highly mobile and contacts RuvB.</text>
</comment>
<comment type="caution">
    <text evidence="8">The sequence shown here is derived from an EMBL/GenBank/DDBJ whole genome shotgun (WGS) entry which is preliminary data.</text>
</comment>
<dbReference type="AlphaFoldDB" id="A0A0R2RJW3"/>
<evidence type="ECO:0000256" key="1">
    <source>
        <dbReference type="ARBA" id="ARBA00022490"/>
    </source>
</evidence>
<dbReference type="InterPro" id="IPR011114">
    <property type="entry name" value="RuvA_C"/>
</dbReference>
<dbReference type="GO" id="GO:0005524">
    <property type="term" value="F:ATP binding"/>
    <property type="evidence" value="ECO:0007669"/>
    <property type="project" value="InterPro"/>
</dbReference>
<evidence type="ECO:0000256" key="3">
    <source>
        <dbReference type="ARBA" id="ARBA00023125"/>
    </source>
</evidence>
<dbReference type="Gene3D" id="1.10.8.10">
    <property type="entry name" value="DNA helicase RuvA subunit, C-terminal domain"/>
    <property type="match status" value="1"/>
</dbReference>
<dbReference type="GO" id="GO:0000400">
    <property type="term" value="F:four-way junction DNA binding"/>
    <property type="evidence" value="ECO:0007669"/>
    <property type="project" value="UniProtKB-UniRule"/>
</dbReference>
<protein>
    <recommendedName>
        <fullName evidence="6">Holliday junction branch migration complex subunit RuvA</fullName>
    </recommendedName>
</protein>
<feature type="region of interest" description="Domain I" evidence="6">
    <location>
        <begin position="1"/>
        <end position="64"/>
    </location>
</feature>
<dbReference type="GO" id="GO:0005737">
    <property type="term" value="C:cytoplasm"/>
    <property type="evidence" value="ECO:0007669"/>
    <property type="project" value="UniProtKB-SubCell"/>
</dbReference>
<dbReference type="InterPro" id="IPR010994">
    <property type="entry name" value="RuvA_2-like"/>
</dbReference>
<feature type="domain" description="Helix-hairpin-helix DNA-binding motif class 1" evidence="7">
    <location>
        <begin position="109"/>
        <end position="128"/>
    </location>
</feature>
<gene>
    <name evidence="6" type="primary">ruvA</name>
    <name evidence="8" type="ORF">ABR82_02440</name>
</gene>
<dbReference type="Gene3D" id="1.10.150.20">
    <property type="entry name" value="5' to 3' exonuclease, C-terminal subdomain"/>
    <property type="match status" value="1"/>
</dbReference>
<reference evidence="8 9" key="1">
    <citation type="submission" date="2015-10" db="EMBL/GenBank/DDBJ databases">
        <title>Metagenome-Assembled Genomes uncover a global brackish microbiome.</title>
        <authorList>
            <person name="Hugerth L.W."/>
            <person name="Larsson J."/>
            <person name="Alneberg J."/>
            <person name="Lindh M.V."/>
            <person name="Legrand C."/>
            <person name="Pinhassi J."/>
            <person name="Andersson A.F."/>
        </authorList>
    </citation>
    <scope>NUCLEOTIDE SEQUENCE [LARGE SCALE GENOMIC DNA]</scope>
    <source>
        <strain evidence="8">BACL18 MAG-120507-bin52</strain>
    </source>
</reference>
<keyword evidence="1 6" id="KW-0963">Cytoplasm</keyword>
<keyword evidence="5 6" id="KW-0234">DNA repair</keyword>
<dbReference type="GO" id="GO:0009379">
    <property type="term" value="C:Holliday junction helicase complex"/>
    <property type="evidence" value="ECO:0007669"/>
    <property type="project" value="InterPro"/>
</dbReference>
<comment type="function">
    <text evidence="6">The RuvA-RuvB-RuvC complex processes Holliday junction (HJ) DNA during genetic recombination and DNA repair, while the RuvA-RuvB complex plays an important role in the rescue of blocked DNA replication forks via replication fork reversal (RFR). RuvA specifically binds to HJ cruciform DNA, conferring on it an open structure. The RuvB hexamer acts as an ATP-dependent pump, pulling dsDNA into and through the RuvAB complex. HJ branch migration allows RuvC to scan DNA until it finds its consensus sequence, where it cleaves and resolves the cruciform DNA.</text>
</comment>
<evidence type="ECO:0000256" key="4">
    <source>
        <dbReference type="ARBA" id="ARBA00023172"/>
    </source>
</evidence>
<dbReference type="GO" id="GO:0006310">
    <property type="term" value="P:DNA recombination"/>
    <property type="evidence" value="ECO:0007669"/>
    <property type="project" value="UniProtKB-UniRule"/>
</dbReference>
<sequence length="198" mass="20963">MISFLEGTLAEAWPTRAVINCQGIGYELLIPVTTFDHLPKPGEKVRLLTHLVVREDAHTLYGFFSTGERDLFRLLLHHVSGVGPKTALSILAGTTPQTVRDAVATGDTSTLAKLKGLGKKTAERIVLELRDKLPALDSLAGGAPSQGSPAPLAGHSQDALLALLALGYKSAEAQKALQGLDSSLPSGDLVREALRRLG</sequence>
<dbReference type="GO" id="GO:0009378">
    <property type="term" value="F:four-way junction helicase activity"/>
    <property type="evidence" value="ECO:0007669"/>
    <property type="project" value="InterPro"/>
</dbReference>
<dbReference type="InterPro" id="IPR003583">
    <property type="entry name" value="Hlx-hairpin-Hlx_DNA-bd_motif"/>
</dbReference>
<dbReference type="InterPro" id="IPR000085">
    <property type="entry name" value="RuvA"/>
</dbReference>
<dbReference type="Proteomes" id="UP000051269">
    <property type="component" value="Unassembled WGS sequence"/>
</dbReference>
<comment type="subcellular location">
    <subcellularLocation>
        <location evidence="6">Cytoplasm</location>
    </subcellularLocation>
</comment>
<feature type="domain" description="Helix-hairpin-helix DNA-binding motif class 1" evidence="7">
    <location>
        <begin position="74"/>
        <end position="93"/>
    </location>
</feature>
<dbReference type="InterPro" id="IPR012340">
    <property type="entry name" value="NA-bd_OB-fold"/>
</dbReference>
<keyword evidence="3 6" id="KW-0238">DNA-binding</keyword>
<comment type="similarity">
    <text evidence="6">Belongs to the RuvA family.</text>
</comment>
<comment type="caution">
    <text evidence="6">Lacks conserved residue(s) required for the propagation of feature annotation.</text>
</comment>
<dbReference type="HAMAP" id="MF_00031">
    <property type="entry name" value="DNA_HJ_migration_RuvA"/>
    <property type="match status" value="1"/>
</dbReference>
<dbReference type="NCBIfam" id="TIGR00084">
    <property type="entry name" value="ruvA"/>
    <property type="match status" value="1"/>
</dbReference>
<evidence type="ECO:0000256" key="6">
    <source>
        <dbReference type="HAMAP-Rule" id="MF_00031"/>
    </source>
</evidence>
<dbReference type="Pfam" id="PF01330">
    <property type="entry name" value="RuvA_N"/>
    <property type="match status" value="1"/>
</dbReference>
<evidence type="ECO:0000256" key="5">
    <source>
        <dbReference type="ARBA" id="ARBA00023204"/>
    </source>
</evidence>
<accession>A0A0R2RJW3</accession>
<evidence type="ECO:0000313" key="9">
    <source>
        <dbReference type="Proteomes" id="UP000051269"/>
    </source>
</evidence>
<keyword evidence="2 6" id="KW-0227">DNA damage</keyword>
<proteinExistence type="inferred from homology"/>
<dbReference type="InterPro" id="IPR036267">
    <property type="entry name" value="RuvA_C_sf"/>
</dbReference>
<dbReference type="SMART" id="SM00278">
    <property type="entry name" value="HhH1"/>
    <property type="match status" value="2"/>
</dbReference>
<dbReference type="Pfam" id="PF14520">
    <property type="entry name" value="HHH_5"/>
    <property type="match status" value="1"/>
</dbReference>
<dbReference type="Gene3D" id="2.40.50.140">
    <property type="entry name" value="Nucleic acid-binding proteins"/>
    <property type="match status" value="1"/>
</dbReference>
<dbReference type="SUPFAM" id="SSF47781">
    <property type="entry name" value="RuvA domain 2-like"/>
    <property type="match status" value="1"/>
</dbReference>
<evidence type="ECO:0000313" key="8">
    <source>
        <dbReference type="EMBL" id="KRO62900.1"/>
    </source>
</evidence>
<dbReference type="EMBL" id="LIBO01000023">
    <property type="protein sequence ID" value="KRO62900.1"/>
    <property type="molecule type" value="Genomic_DNA"/>
</dbReference>
<name>A0A0R2RJW3_9BACT</name>
<evidence type="ECO:0000256" key="2">
    <source>
        <dbReference type="ARBA" id="ARBA00022763"/>
    </source>
</evidence>
<dbReference type="SUPFAM" id="SSF50249">
    <property type="entry name" value="Nucleic acid-binding proteins"/>
    <property type="match status" value="1"/>
</dbReference>
<dbReference type="InterPro" id="IPR013849">
    <property type="entry name" value="DNA_helicase_Holl-junc_RuvA_I"/>
</dbReference>
<evidence type="ECO:0000259" key="7">
    <source>
        <dbReference type="SMART" id="SM00278"/>
    </source>
</evidence>
<feature type="region of interest" description="Domain III" evidence="6">
    <location>
        <begin position="153"/>
        <end position="198"/>
    </location>
</feature>
<comment type="subunit">
    <text evidence="6">Homotetramer. Forms an RuvA(8)-RuvB(12)-Holliday junction (HJ) complex. HJ DNA is sandwiched between 2 RuvA tetramers; dsDNA enters through RuvA and exits via RuvB. An RuvB hexamer assembles on each DNA strand where it exits the tetramer. Each RuvB hexamer is contacted by two RuvA subunits (via domain III) on 2 adjacent RuvB subunits; this complex drives branch migration. In the full resolvosome a probable DNA-RuvA(4)-RuvB(12)-RuvC(2) complex forms which resolves the HJ.</text>
</comment>
<dbReference type="GO" id="GO:0048476">
    <property type="term" value="C:Holliday junction resolvase complex"/>
    <property type="evidence" value="ECO:0007669"/>
    <property type="project" value="UniProtKB-UniRule"/>
</dbReference>
<organism evidence="8 9">
    <name type="scientific">Verrucomicrobia subdivision 6 bacterium BACL9 MAG-120507-bin52</name>
    <dbReference type="NCBI Taxonomy" id="1655590"/>
    <lineage>
        <taxon>Bacteria</taxon>
        <taxon>Pseudomonadati</taxon>
        <taxon>Verrucomicrobiota</taxon>
        <taxon>Verrucomicrobiia</taxon>
        <taxon>Verrucomicrobiales</taxon>
        <taxon>Verrucomicrobia subdivision 6</taxon>
    </lineage>
</organism>